<dbReference type="EMBL" id="CM009295">
    <property type="protein sequence ID" value="PNT31370.1"/>
    <property type="molecule type" value="Genomic_DNA"/>
</dbReference>
<organism evidence="2 3">
    <name type="scientific">Populus trichocarpa</name>
    <name type="common">Western balsam poplar</name>
    <name type="synonym">Populus balsamifera subsp. trichocarpa</name>
    <dbReference type="NCBI Taxonomy" id="3694"/>
    <lineage>
        <taxon>Eukaryota</taxon>
        <taxon>Viridiplantae</taxon>
        <taxon>Streptophyta</taxon>
        <taxon>Embryophyta</taxon>
        <taxon>Tracheophyta</taxon>
        <taxon>Spermatophyta</taxon>
        <taxon>Magnoliopsida</taxon>
        <taxon>eudicotyledons</taxon>
        <taxon>Gunneridae</taxon>
        <taxon>Pentapetalae</taxon>
        <taxon>rosids</taxon>
        <taxon>fabids</taxon>
        <taxon>Malpighiales</taxon>
        <taxon>Salicaceae</taxon>
        <taxon>Saliceae</taxon>
        <taxon>Populus</taxon>
    </lineage>
</organism>
<keyword evidence="1" id="KW-0732">Signal</keyword>
<name>A0A2K2A1H8_POPTR</name>
<evidence type="ECO:0000313" key="3">
    <source>
        <dbReference type="Proteomes" id="UP000006729"/>
    </source>
</evidence>
<accession>A0A2K2A1H8</accession>
<proteinExistence type="predicted"/>
<evidence type="ECO:0000256" key="1">
    <source>
        <dbReference type="SAM" id="SignalP"/>
    </source>
</evidence>
<keyword evidence="3" id="KW-1185">Reference proteome</keyword>
<reference evidence="2 3" key="1">
    <citation type="journal article" date="2006" name="Science">
        <title>The genome of black cottonwood, Populus trichocarpa (Torr. &amp; Gray).</title>
        <authorList>
            <person name="Tuskan G.A."/>
            <person name="Difazio S."/>
            <person name="Jansson S."/>
            <person name="Bohlmann J."/>
            <person name="Grigoriev I."/>
            <person name="Hellsten U."/>
            <person name="Putnam N."/>
            <person name="Ralph S."/>
            <person name="Rombauts S."/>
            <person name="Salamov A."/>
            <person name="Schein J."/>
            <person name="Sterck L."/>
            <person name="Aerts A."/>
            <person name="Bhalerao R.R."/>
            <person name="Bhalerao R.P."/>
            <person name="Blaudez D."/>
            <person name="Boerjan W."/>
            <person name="Brun A."/>
            <person name="Brunner A."/>
            <person name="Busov V."/>
            <person name="Campbell M."/>
            <person name="Carlson J."/>
            <person name="Chalot M."/>
            <person name="Chapman J."/>
            <person name="Chen G.L."/>
            <person name="Cooper D."/>
            <person name="Coutinho P.M."/>
            <person name="Couturier J."/>
            <person name="Covert S."/>
            <person name="Cronk Q."/>
            <person name="Cunningham R."/>
            <person name="Davis J."/>
            <person name="Degroeve S."/>
            <person name="Dejardin A."/>
            <person name="Depamphilis C."/>
            <person name="Detter J."/>
            <person name="Dirks B."/>
            <person name="Dubchak I."/>
            <person name="Duplessis S."/>
            <person name="Ehlting J."/>
            <person name="Ellis B."/>
            <person name="Gendler K."/>
            <person name="Goodstein D."/>
            <person name="Gribskov M."/>
            <person name="Grimwood J."/>
            <person name="Groover A."/>
            <person name="Gunter L."/>
            <person name="Hamberger B."/>
            <person name="Heinze B."/>
            <person name="Helariutta Y."/>
            <person name="Henrissat B."/>
            <person name="Holligan D."/>
            <person name="Holt R."/>
            <person name="Huang W."/>
            <person name="Islam-Faridi N."/>
            <person name="Jones S."/>
            <person name="Jones-Rhoades M."/>
            <person name="Jorgensen R."/>
            <person name="Joshi C."/>
            <person name="Kangasjarvi J."/>
            <person name="Karlsson J."/>
            <person name="Kelleher C."/>
            <person name="Kirkpatrick R."/>
            <person name="Kirst M."/>
            <person name="Kohler A."/>
            <person name="Kalluri U."/>
            <person name="Larimer F."/>
            <person name="Leebens-Mack J."/>
            <person name="Leple J.C."/>
            <person name="Locascio P."/>
            <person name="Lou Y."/>
            <person name="Lucas S."/>
            <person name="Martin F."/>
            <person name="Montanini B."/>
            <person name="Napoli C."/>
            <person name="Nelson D.R."/>
            <person name="Nelson C."/>
            <person name="Nieminen K."/>
            <person name="Nilsson O."/>
            <person name="Pereda V."/>
            <person name="Peter G."/>
            <person name="Philippe R."/>
            <person name="Pilate G."/>
            <person name="Poliakov A."/>
            <person name="Razumovskaya J."/>
            <person name="Richardson P."/>
            <person name="Rinaldi C."/>
            <person name="Ritland K."/>
            <person name="Rouze P."/>
            <person name="Ryaboy D."/>
            <person name="Schmutz J."/>
            <person name="Schrader J."/>
            <person name="Segerman B."/>
            <person name="Shin H."/>
            <person name="Siddiqui A."/>
            <person name="Sterky F."/>
            <person name="Terry A."/>
            <person name="Tsai C.J."/>
            <person name="Uberbacher E."/>
            <person name="Unneberg P."/>
            <person name="Vahala J."/>
            <person name="Wall K."/>
            <person name="Wessler S."/>
            <person name="Yang G."/>
            <person name="Yin T."/>
            <person name="Douglas C."/>
            <person name="Marra M."/>
            <person name="Sandberg G."/>
            <person name="Van de Peer Y."/>
            <person name="Rokhsar D."/>
        </authorList>
    </citation>
    <scope>NUCLEOTIDE SEQUENCE [LARGE SCALE GENOMIC DNA]</scope>
    <source>
        <strain evidence="3">cv. Nisqually</strain>
    </source>
</reference>
<sequence>MVVLTTVAPDLLVLVAGVKGNNHGCCLIRHATKISVRLLPDAGGRCSAGLLPRNASDAATTFITVVAVVAGDRQCAHCRLQQYDGDKGH</sequence>
<dbReference type="Proteomes" id="UP000006729">
    <property type="component" value="Chromosome 6"/>
</dbReference>
<gene>
    <name evidence="2" type="ORF">POPTR_006G130100</name>
</gene>
<evidence type="ECO:0008006" key="4">
    <source>
        <dbReference type="Google" id="ProtNLM"/>
    </source>
</evidence>
<dbReference type="InParanoid" id="A0A2K2A1H8"/>
<protein>
    <recommendedName>
        <fullName evidence="4">Secreted protein</fullName>
    </recommendedName>
</protein>
<evidence type="ECO:0000313" key="2">
    <source>
        <dbReference type="EMBL" id="PNT31370.1"/>
    </source>
</evidence>
<dbReference type="AlphaFoldDB" id="A0A2K2A1H8"/>
<feature type="chain" id="PRO_5014368142" description="Secreted protein" evidence="1">
    <location>
        <begin position="21"/>
        <end position="89"/>
    </location>
</feature>
<feature type="signal peptide" evidence="1">
    <location>
        <begin position="1"/>
        <end position="20"/>
    </location>
</feature>